<protein>
    <submittedName>
        <fullName evidence="1">Uncharacterized protein</fullName>
    </submittedName>
</protein>
<evidence type="ECO:0000313" key="1">
    <source>
        <dbReference type="EMBL" id="MSA68131.1"/>
    </source>
</evidence>
<gene>
    <name evidence="1" type="ORF">GKC89_03195</name>
</gene>
<proteinExistence type="predicted"/>
<name>A0A6A8HVA9_9LACO</name>
<sequence>MICNQLQIIRFFCVCATIERNDGSKKKEAVFIFVYQNVQKEDNGRSLIFVYLTLRNQGARH</sequence>
<reference evidence="1" key="1">
    <citation type="journal article" date="2019" name="Nat. Med.">
        <title>A library of human gut bacterial isolates paired with longitudinal multiomics data enables mechanistic microbiome research.</title>
        <authorList>
            <person name="Poyet M."/>
            <person name="Groussin M."/>
            <person name="Gibbons S.M."/>
            <person name="Avila-Pacheco J."/>
            <person name="Jiang X."/>
            <person name="Kearney S.M."/>
            <person name="Perrotta A.R."/>
            <person name="Berdy B."/>
            <person name="Zhao S."/>
            <person name="Lieberman T.D."/>
            <person name="Swanson P.K."/>
            <person name="Smith M."/>
            <person name="Roesemann S."/>
            <person name="Alexander J.E."/>
            <person name="Rich S.A."/>
            <person name="Livny J."/>
            <person name="Vlamakis H."/>
            <person name="Clish C."/>
            <person name="Bullock K."/>
            <person name="Deik A."/>
            <person name="Scott J."/>
            <person name="Pierce K.A."/>
            <person name="Xavier R.J."/>
            <person name="Alm E.J."/>
        </authorList>
    </citation>
    <scope>NUCLEOTIDE SEQUENCE</scope>
    <source>
        <strain evidence="1">BIOML-A18</strain>
    </source>
</reference>
<accession>A0A6A8HVA9</accession>
<comment type="caution">
    <text evidence="1">The sequence shown here is derived from an EMBL/GenBank/DDBJ whole genome shotgun (WGS) entry which is preliminary data.</text>
</comment>
<dbReference type="EMBL" id="WKOD01000006">
    <property type="protein sequence ID" value="MSA68131.1"/>
    <property type="molecule type" value="Genomic_DNA"/>
</dbReference>
<dbReference type="AlphaFoldDB" id="A0A6A8HVA9"/>
<organism evidence="1">
    <name type="scientific">Ligilactobacillus ruminis</name>
    <dbReference type="NCBI Taxonomy" id="1623"/>
    <lineage>
        <taxon>Bacteria</taxon>
        <taxon>Bacillati</taxon>
        <taxon>Bacillota</taxon>
        <taxon>Bacilli</taxon>
        <taxon>Lactobacillales</taxon>
        <taxon>Lactobacillaceae</taxon>
        <taxon>Ligilactobacillus</taxon>
    </lineage>
</organism>